<name>A0ABQ2USY4_9ACTN</name>
<dbReference type="Proteomes" id="UP000654471">
    <property type="component" value="Unassembled WGS sequence"/>
</dbReference>
<evidence type="ECO:0000313" key="3">
    <source>
        <dbReference type="Proteomes" id="UP000654471"/>
    </source>
</evidence>
<gene>
    <name evidence="2" type="ORF">GCM10010211_15570</name>
</gene>
<feature type="region of interest" description="Disordered" evidence="1">
    <location>
        <begin position="62"/>
        <end position="93"/>
    </location>
</feature>
<dbReference type="EMBL" id="BMRP01000004">
    <property type="protein sequence ID" value="GGU52061.1"/>
    <property type="molecule type" value="Genomic_DNA"/>
</dbReference>
<organism evidence="2 3">
    <name type="scientific">Streptomyces albospinus</name>
    <dbReference type="NCBI Taxonomy" id="285515"/>
    <lineage>
        <taxon>Bacteria</taxon>
        <taxon>Bacillati</taxon>
        <taxon>Actinomycetota</taxon>
        <taxon>Actinomycetes</taxon>
        <taxon>Kitasatosporales</taxon>
        <taxon>Streptomycetaceae</taxon>
        <taxon>Streptomyces</taxon>
    </lineage>
</organism>
<evidence type="ECO:0000313" key="2">
    <source>
        <dbReference type="EMBL" id="GGU52061.1"/>
    </source>
</evidence>
<evidence type="ECO:0008006" key="4">
    <source>
        <dbReference type="Google" id="ProtNLM"/>
    </source>
</evidence>
<proteinExistence type="predicted"/>
<keyword evidence="3" id="KW-1185">Reference proteome</keyword>
<evidence type="ECO:0000256" key="1">
    <source>
        <dbReference type="SAM" id="MobiDB-lite"/>
    </source>
</evidence>
<feature type="compositionally biased region" description="Basic and acidic residues" evidence="1">
    <location>
        <begin position="81"/>
        <end position="93"/>
    </location>
</feature>
<protein>
    <recommendedName>
        <fullName evidence="4">Secreted protein</fullName>
    </recommendedName>
</protein>
<reference evidence="3" key="1">
    <citation type="journal article" date="2019" name="Int. J. Syst. Evol. Microbiol.">
        <title>The Global Catalogue of Microorganisms (GCM) 10K type strain sequencing project: providing services to taxonomists for standard genome sequencing and annotation.</title>
        <authorList>
            <consortium name="The Broad Institute Genomics Platform"/>
            <consortium name="The Broad Institute Genome Sequencing Center for Infectious Disease"/>
            <person name="Wu L."/>
            <person name="Ma J."/>
        </authorList>
    </citation>
    <scope>NUCLEOTIDE SEQUENCE [LARGE SCALE GENOMIC DNA]</scope>
    <source>
        <strain evidence="3">JCM 3399</strain>
    </source>
</reference>
<comment type="caution">
    <text evidence="2">The sequence shown here is derived from an EMBL/GenBank/DDBJ whole genome shotgun (WGS) entry which is preliminary data.</text>
</comment>
<sequence>MSVVVAVIGGLLGAIAGGTVRRRTQAVPPAGQGMRAEPLCFYTIQSAMGDRQAALVRDGHEVRHGTGGAAGGPPIRRHGSRVRDSRDARVGVP</sequence>
<accession>A0ABQ2USY4</accession>